<keyword evidence="2" id="KW-0813">Transport</keyword>
<organism evidence="12 13">
    <name type="scientific">Candidatus Methanoperedens nitratireducens</name>
    <dbReference type="NCBI Taxonomy" id="1392998"/>
    <lineage>
        <taxon>Archaea</taxon>
        <taxon>Methanobacteriati</taxon>
        <taxon>Methanobacteriota</taxon>
        <taxon>Stenosarchaea group</taxon>
        <taxon>Methanomicrobia</taxon>
        <taxon>Methanosarcinales</taxon>
        <taxon>ANME-2 cluster</taxon>
        <taxon>Candidatus Methanoperedentaceae</taxon>
        <taxon>Candidatus Methanoperedens</taxon>
    </lineage>
</organism>
<dbReference type="InterPro" id="IPR006153">
    <property type="entry name" value="Cation/H_exchanger_TM"/>
</dbReference>
<feature type="transmembrane region" description="Helical" evidence="10">
    <location>
        <begin position="107"/>
        <end position="130"/>
    </location>
</feature>
<keyword evidence="9" id="KW-0739">Sodium transport</keyword>
<comment type="subcellular location">
    <subcellularLocation>
        <location evidence="1">Membrane</location>
        <topology evidence="1">Multi-pass membrane protein</topology>
    </subcellularLocation>
</comment>
<accession>A0A284VJM2</accession>
<dbReference type="GO" id="GO:0016020">
    <property type="term" value="C:membrane"/>
    <property type="evidence" value="ECO:0007669"/>
    <property type="project" value="UniProtKB-SubCell"/>
</dbReference>
<dbReference type="Gene3D" id="1.20.1530.20">
    <property type="match status" value="1"/>
</dbReference>
<dbReference type="RefSeq" id="WP_096203802.1">
    <property type="nucleotide sequence ID" value="NZ_FZMP01000023.1"/>
</dbReference>
<feature type="transmembrane region" description="Helical" evidence="10">
    <location>
        <begin position="347"/>
        <end position="367"/>
    </location>
</feature>
<evidence type="ECO:0000256" key="10">
    <source>
        <dbReference type="SAM" id="Phobius"/>
    </source>
</evidence>
<evidence type="ECO:0000256" key="8">
    <source>
        <dbReference type="ARBA" id="ARBA00023136"/>
    </source>
</evidence>
<proteinExistence type="predicted"/>
<keyword evidence="4 10" id="KW-0812">Transmembrane</keyword>
<evidence type="ECO:0000313" key="12">
    <source>
        <dbReference type="EMBL" id="SNQ59422.1"/>
    </source>
</evidence>
<keyword evidence="3" id="KW-0050">Antiport</keyword>
<name>A0A284VJM2_9EURY</name>
<dbReference type="GO" id="GO:0015297">
    <property type="term" value="F:antiporter activity"/>
    <property type="evidence" value="ECO:0007669"/>
    <property type="project" value="UniProtKB-KW"/>
</dbReference>
<feature type="transmembrane region" description="Helical" evidence="10">
    <location>
        <begin position="283"/>
        <end position="305"/>
    </location>
</feature>
<evidence type="ECO:0000256" key="3">
    <source>
        <dbReference type="ARBA" id="ARBA00022449"/>
    </source>
</evidence>
<sequence length="391" mass="42505">MRADIILVAGILVFISSLISLRVGLSVAIIEILLGAIAGNLGVQPDDWMLYLASFGGILLTFLAGTEIDTKLMKERFKESFLIGTFSFLLPFIVVFLYTYYVSGWSTSASLIAGTALSTTSLAVVYSVLVETDLSKTSIGKLIMASTFITDMGTAIALSILFIKPTLYTVIFISVSLGVIYFAEKFSHYVFDNPKLKNKVIEPEIKYIFLLLFIFMYFADIGAGQAVLPAFVLGLLMSKHFSETSETKVVRNRLRTVAYAVITPIFFIVGGLKVSLPLILSAFGLFAVLFALKIAAKFLGVYFLAKKYIPDGSMYTTLLMSTGLTFGTIASVFGLNSGLINQVQYSILIGAVIASAVIPTFIAQKWFMPVHSEDLVDLNNGNNGTNGNNGK</sequence>
<feature type="transmembrane region" description="Helical" evidence="10">
    <location>
        <begin position="317"/>
        <end position="335"/>
    </location>
</feature>
<feature type="domain" description="Cation/H+ exchanger transmembrane" evidence="11">
    <location>
        <begin position="12"/>
        <end position="360"/>
    </location>
</feature>
<reference evidence="13" key="1">
    <citation type="submission" date="2017-06" db="EMBL/GenBank/DDBJ databases">
        <authorList>
            <person name="Cremers G."/>
        </authorList>
    </citation>
    <scope>NUCLEOTIDE SEQUENCE [LARGE SCALE GENOMIC DNA]</scope>
</reference>
<evidence type="ECO:0000259" key="11">
    <source>
        <dbReference type="Pfam" id="PF00999"/>
    </source>
</evidence>
<dbReference type="Pfam" id="PF00999">
    <property type="entry name" value="Na_H_Exchanger"/>
    <property type="match status" value="1"/>
</dbReference>
<feature type="transmembrane region" description="Helical" evidence="10">
    <location>
        <begin position="207"/>
        <end position="237"/>
    </location>
</feature>
<keyword evidence="5 10" id="KW-1133">Transmembrane helix</keyword>
<keyword evidence="6" id="KW-0915">Sodium</keyword>
<evidence type="ECO:0000256" key="6">
    <source>
        <dbReference type="ARBA" id="ARBA00023053"/>
    </source>
</evidence>
<feature type="transmembrane region" description="Helical" evidence="10">
    <location>
        <begin position="167"/>
        <end position="186"/>
    </location>
</feature>
<evidence type="ECO:0000256" key="4">
    <source>
        <dbReference type="ARBA" id="ARBA00022692"/>
    </source>
</evidence>
<evidence type="ECO:0000256" key="5">
    <source>
        <dbReference type="ARBA" id="ARBA00022989"/>
    </source>
</evidence>
<evidence type="ECO:0000313" key="13">
    <source>
        <dbReference type="Proteomes" id="UP000218615"/>
    </source>
</evidence>
<gene>
    <name evidence="12" type="ORF">MNV_1190005</name>
</gene>
<evidence type="ECO:0000256" key="7">
    <source>
        <dbReference type="ARBA" id="ARBA00023065"/>
    </source>
</evidence>
<protein>
    <submittedName>
        <fullName evidence="12">Sodium/hydrogen exchanger</fullName>
    </submittedName>
</protein>
<feature type="transmembrane region" description="Helical" evidence="10">
    <location>
        <begin position="257"/>
        <end position="276"/>
    </location>
</feature>
<evidence type="ECO:0000256" key="1">
    <source>
        <dbReference type="ARBA" id="ARBA00004141"/>
    </source>
</evidence>
<feature type="transmembrane region" description="Helical" evidence="10">
    <location>
        <begin position="48"/>
        <end position="68"/>
    </location>
</feature>
<dbReference type="PANTHER" id="PTHR43562">
    <property type="entry name" value="NAPA-TYPE SODIUM/HYDROGEN ANTIPORTER"/>
    <property type="match status" value="1"/>
</dbReference>
<dbReference type="OrthoDB" id="71361at2157"/>
<dbReference type="GO" id="GO:0006814">
    <property type="term" value="P:sodium ion transport"/>
    <property type="evidence" value="ECO:0007669"/>
    <property type="project" value="UniProtKB-KW"/>
</dbReference>
<feature type="transmembrane region" description="Helical" evidence="10">
    <location>
        <begin position="80"/>
        <end position="101"/>
    </location>
</feature>
<dbReference type="InterPro" id="IPR038770">
    <property type="entry name" value="Na+/solute_symporter_sf"/>
</dbReference>
<keyword evidence="7" id="KW-0406">Ion transport</keyword>
<dbReference type="AlphaFoldDB" id="A0A284VJM2"/>
<dbReference type="EMBL" id="FZMP01000023">
    <property type="protein sequence ID" value="SNQ59422.1"/>
    <property type="molecule type" value="Genomic_DNA"/>
</dbReference>
<evidence type="ECO:0000256" key="2">
    <source>
        <dbReference type="ARBA" id="ARBA00022448"/>
    </source>
</evidence>
<keyword evidence="8 10" id="KW-0472">Membrane</keyword>
<evidence type="ECO:0000256" key="9">
    <source>
        <dbReference type="ARBA" id="ARBA00023201"/>
    </source>
</evidence>
<feature type="transmembrane region" description="Helical" evidence="10">
    <location>
        <begin position="7"/>
        <end position="36"/>
    </location>
</feature>
<keyword evidence="13" id="KW-1185">Reference proteome</keyword>
<dbReference type="GO" id="GO:1902600">
    <property type="term" value="P:proton transmembrane transport"/>
    <property type="evidence" value="ECO:0007669"/>
    <property type="project" value="InterPro"/>
</dbReference>
<dbReference type="Proteomes" id="UP000218615">
    <property type="component" value="Unassembled WGS sequence"/>
</dbReference>
<dbReference type="PANTHER" id="PTHR43562:SF3">
    <property type="entry name" value="SODIUM ION_PROTON EXCHANGER (EUROFUNG)"/>
    <property type="match status" value="1"/>
</dbReference>